<dbReference type="Gene3D" id="3.60.10.10">
    <property type="entry name" value="Endonuclease/exonuclease/phosphatase"/>
    <property type="match status" value="1"/>
</dbReference>
<dbReference type="InterPro" id="IPR005135">
    <property type="entry name" value="Endo/exonuclease/phosphatase"/>
</dbReference>
<dbReference type="CDD" id="cd06222">
    <property type="entry name" value="RNase_H_like"/>
    <property type="match status" value="1"/>
</dbReference>
<feature type="domain" description="RNase H type-1" evidence="3">
    <location>
        <begin position="483"/>
        <end position="535"/>
    </location>
</feature>
<keyword evidence="1" id="KW-1133">Transmembrane helix</keyword>
<evidence type="ECO:0000259" key="2">
    <source>
        <dbReference type="Pfam" id="PF03372"/>
    </source>
</evidence>
<comment type="caution">
    <text evidence="4">The sequence shown here is derived from an EMBL/GenBank/DDBJ whole genome shotgun (WGS) entry which is preliminary data.</text>
</comment>
<name>A0A8T3C142_DENNO</name>
<dbReference type="GO" id="GO:0004523">
    <property type="term" value="F:RNA-DNA hybrid ribonuclease activity"/>
    <property type="evidence" value="ECO:0007669"/>
    <property type="project" value="InterPro"/>
</dbReference>
<dbReference type="Pfam" id="PF03372">
    <property type="entry name" value="Exo_endo_phos"/>
    <property type="match status" value="1"/>
</dbReference>
<gene>
    <name evidence="4" type="ORF">KFK09_003792</name>
</gene>
<feature type="transmembrane region" description="Helical" evidence="1">
    <location>
        <begin position="651"/>
        <end position="669"/>
    </location>
</feature>
<evidence type="ECO:0000256" key="1">
    <source>
        <dbReference type="SAM" id="Phobius"/>
    </source>
</evidence>
<dbReference type="PANTHER" id="PTHR33710">
    <property type="entry name" value="BNAC02G09200D PROTEIN"/>
    <property type="match status" value="1"/>
</dbReference>
<dbReference type="EMBL" id="JAGYWB010000004">
    <property type="protein sequence ID" value="KAI0524423.1"/>
    <property type="molecule type" value="Genomic_DNA"/>
</dbReference>
<protein>
    <recommendedName>
        <fullName evidence="6">Reverse transcriptase domain-containing protein</fullName>
    </recommendedName>
</protein>
<dbReference type="InterPro" id="IPR044730">
    <property type="entry name" value="RNase_H-like_dom_plant"/>
</dbReference>
<accession>A0A8T3C142</accession>
<keyword evidence="5" id="KW-1185">Reference proteome</keyword>
<dbReference type="Pfam" id="PF13456">
    <property type="entry name" value="RVT_3"/>
    <property type="match status" value="1"/>
</dbReference>
<proteinExistence type="predicted"/>
<dbReference type="InterPro" id="IPR002156">
    <property type="entry name" value="RNaseH_domain"/>
</dbReference>
<sequence length="709" mass="80370">MSSNILVHSDGECQSKVPNSMTDTKGGHKIVNNGFTIVNSKKKSKNLKAIMVAAPRVTGSPNLAKKFSNVYSMKIDIIQDGPQSVHTLIEYQNLICYGSFVYAVCTRQGRLPLWDNLKIFAESIDKPWVIGGDFNIIANLSERIGGGLPNAQAMGDFNNMFLDFNLHDIGFSGNAFTWNRGTMWKRLDRILFNDERLNKIPLTYIEHLSKTLSDHSPLLLNINLSSGNMHGNFHFQNMWLLHHDFLKVVESNWSNPLYPDDNIIGMHRLCMKLKRLKQMLRLWNKVVFKNIFVNIAEVENKLNAIEMDYINDHSNENLLKLNEAKLGLFKLQEKKEVFWKQKAASKFLCEGERNTKFFHSMANHKKVSSHIHKITQPNGVVLNTHDLIYDSGVEYFFKNFNKDFNSQLNIDTSLIPCLIDGRAIFDNILLAQDLVHDIHKPISGGKMVVKIDITKAYDNLNWDSLYTILNRFGFNEIFINLVAGCGGILRKHYGKVIIAFAGPVSGNSAFLAELHGLIYGISICIKLGFNRVWIEDLSTINFKISHIFREGNGCADVLAKLGCTFLDYYEFHEDDIPSVVKGLTRLDRAGLPYIRHHYVVFCWFVLFYASLGFGHYRFSCGGVAGECGGLAYYSCLGYRNFCSRWPGRGSAVSFLLMIIIVSVLWMGVVRRIGHFCLVVKVCSSININGHLHADRKLGTLMTKRFSSSV</sequence>
<evidence type="ECO:0000313" key="4">
    <source>
        <dbReference type="EMBL" id="KAI0524423.1"/>
    </source>
</evidence>
<dbReference type="Proteomes" id="UP000829196">
    <property type="component" value="Unassembled WGS sequence"/>
</dbReference>
<feature type="domain" description="Endonuclease/exonuclease/phosphatase" evidence="2">
    <location>
        <begin position="101"/>
        <end position="215"/>
    </location>
</feature>
<dbReference type="OrthoDB" id="1001388at2759"/>
<evidence type="ECO:0008006" key="6">
    <source>
        <dbReference type="Google" id="ProtNLM"/>
    </source>
</evidence>
<dbReference type="PANTHER" id="PTHR33710:SF62">
    <property type="entry name" value="DUF4283 DOMAIN PROTEIN"/>
    <property type="match status" value="1"/>
</dbReference>
<keyword evidence="1" id="KW-0812">Transmembrane</keyword>
<feature type="transmembrane region" description="Helical" evidence="1">
    <location>
        <begin position="598"/>
        <end position="616"/>
    </location>
</feature>
<organism evidence="4 5">
    <name type="scientific">Dendrobium nobile</name>
    <name type="common">Orchid</name>
    <dbReference type="NCBI Taxonomy" id="94219"/>
    <lineage>
        <taxon>Eukaryota</taxon>
        <taxon>Viridiplantae</taxon>
        <taxon>Streptophyta</taxon>
        <taxon>Embryophyta</taxon>
        <taxon>Tracheophyta</taxon>
        <taxon>Spermatophyta</taxon>
        <taxon>Magnoliopsida</taxon>
        <taxon>Liliopsida</taxon>
        <taxon>Asparagales</taxon>
        <taxon>Orchidaceae</taxon>
        <taxon>Epidendroideae</taxon>
        <taxon>Malaxideae</taxon>
        <taxon>Dendrobiinae</taxon>
        <taxon>Dendrobium</taxon>
    </lineage>
</organism>
<keyword evidence="1" id="KW-0472">Membrane</keyword>
<dbReference type="SUPFAM" id="SSF56219">
    <property type="entry name" value="DNase I-like"/>
    <property type="match status" value="1"/>
</dbReference>
<dbReference type="AlphaFoldDB" id="A0A8T3C142"/>
<dbReference type="GO" id="GO:0003676">
    <property type="term" value="F:nucleic acid binding"/>
    <property type="evidence" value="ECO:0007669"/>
    <property type="project" value="InterPro"/>
</dbReference>
<dbReference type="InterPro" id="IPR036691">
    <property type="entry name" value="Endo/exonu/phosph_ase_sf"/>
</dbReference>
<evidence type="ECO:0000313" key="5">
    <source>
        <dbReference type="Proteomes" id="UP000829196"/>
    </source>
</evidence>
<evidence type="ECO:0000259" key="3">
    <source>
        <dbReference type="Pfam" id="PF13456"/>
    </source>
</evidence>
<reference evidence="4" key="1">
    <citation type="journal article" date="2022" name="Front. Genet.">
        <title>Chromosome-Scale Assembly of the Dendrobium nobile Genome Provides Insights Into the Molecular Mechanism of the Biosynthesis of the Medicinal Active Ingredient of Dendrobium.</title>
        <authorList>
            <person name="Xu Q."/>
            <person name="Niu S.-C."/>
            <person name="Li K.-L."/>
            <person name="Zheng P.-J."/>
            <person name="Zhang X.-J."/>
            <person name="Jia Y."/>
            <person name="Liu Y."/>
            <person name="Niu Y.-X."/>
            <person name="Yu L.-H."/>
            <person name="Chen D.-F."/>
            <person name="Zhang G.-Q."/>
        </authorList>
    </citation>
    <scope>NUCLEOTIDE SEQUENCE</scope>
    <source>
        <tissue evidence="4">Leaf</tissue>
    </source>
</reference>